<name>A0A2Z4Z6G6_9PSED</name>
<gene>
    <name evidence="1" type="ORF">CEQ51_03675</name>
</gene>
<evidence type="ECO:0000313" key="2">
    <source>
        <dbReference type="Proteomes" id="UP000251666"/>
    </source>
</evidence>
<keyword evidence="2" id="KW-1185">Reference proteome</keyword>
<sequence>MKKAKPQKTNTAEKAGDSEKVTMKKLDQVADIAKAAISVTGKLADWGKQTSVTKASIEASKARVSAAEEKTKQVAWNAVQKMSETDRLRQKDANEHDQAMARLQIEHEQMMTLDRERERVLDKILEEPASLDQLAHSYRALIPLKP</sequence>
<dbReference type="EMBL" id="CP022202">
    <property type="protein sequence ID" value="AXA59213.1"/>
    <property type="molecule type" value="Genomic_DNA"/>
</dbReference>
<reference evidence="2" key="1">
    <citation type="journal article" date="2021" name="Front. Microbiol.">
        <title>Genomic Analysis of the 1-Aminocyclopropane-1-Carboxylate Deaminase-Producing Pseudomonas thivervalensis SC5 Reveals Its Multifaceted Roles in Soil and in Beneficial Interactions With Plants.</title>
        <authorList>
            <person name="Nascimento F.X."/>
            <person name="Uron P."/>
            <person name="Glick B.R."/>
            <person name="Giachini A."/>
            <person name="Rossi M.J."/>
        </authorList>
    </citation>
    <scope>NUCLEOTIDE SEQUENCE [LARGE SCALE GENOMIC DNA]</scope>
    <source>
        <strain evidence="2">PLM3</strain>
    </source>
</reference>
<dbReference type="RefSeq" id="WP_208666479.1">
    <property type="nucleotide sequence ID" value="NZ_CP022201.1"/>
</dbReference>
<organism evidence="1 2">
    <name type="scientific">Pseudomonas thivervalensis</name>
    <dbReference type="NCBI Taxonomy" id="86265"/>
    <lineage>
        <taxon>Bacteria</taxon>
        <taxon>Pseudomonadati</taxon>
        <taxon>Pseudomonadota</taxon>
        <taxon>Gammaproteobacteria</taxon>
        <taxon>Pseudomonadales</taxon>
        <taxon>Pseudomonadaceae</taxon>
        <taxon>Pseudomonas</taxon>
    </lineage>
</organism>
<evidence type="ECO:0000313" key="1">
    <source>
        <dbReference type="EMBL" id="AXA59213.1"/>
    </source>
</evidence>
<dbReference type="AlphaFoldDB" id="A0A2Z4Z6G6"/>
<dbReference type="KEGG" id="pthv:CE140_04365"/>
<protein>
    <submittedName>
        <fullName evidence="1">Uncharacterized protein</fullName>
    </submittedName>
</protein>
<accession>A0A2Z4Z6G6</accession>
<proteinExistence type="predicted"/>
<dbReference type="Proteomes" id="UP000251666">
    <property type="component" value="Chromosome"/>
</dbReference>